<dbReference type="Pfam" id="PF00724">
    <property type="entry name" value="Oxidored_FMN"/>
    <property type="match status" value="1"/>
</dbReference>
<name>A0A8H7AQL6_9EURO</name>
<dbReference type="Gene3D" id="3.20.20.70">
    <property type="entry name" value="Aldolase class I"/>
    <property type="match status" value="1"/>
</dbReference>
<protein>
    <recommendedName>
        <fullName evidence="5">NADH:flavin oxidoreductase/NADH oxidase N-terminal domain-containing protein</fullName>
    </recommendedName>
</protein>
<evidence type="ECO:0000256" key="3">
    <source>
        <dbReference type="ARBA" id="ARBA00022643"/>
    </source>
</evidence>
<dbReference type="CDD" id="cd04733">
    <property type="entry name" value="OYE_like_2_FMN"/>
    <property type="match status" value="1"/>
</dbReference>
<comment type="caution">
    <text evidence="6">The sequence shown here is derived from an EMBL/GenBank/DDBJ whole genome shotgun (WGS) entry which is preliminary data.</text>
</comment>
<dbReference type="AlphaFoldDB" id="A0A8H7AQL6"/>
<dbReference type="PANTHER" id="PTHR43656:SF5">
    <property type="entry name" value="NADH:FLAVIN OXIDOREDUCTASE_NADH OXIDASE N-TERMINAL DOMAIN-CONTAINING PROTEIN"/>
    <property type="match status" value="1"/>
</dbReference>
<keyword evidence="4" id="KW-0560">Oxidoreductase</keyword>
<reference evidence="6" key="1">
    <citation type="submission" date="2020-02" db="EMBL/GenBank/DDBJ databases">
        <authorList>
            <person name="Palmer J.M."/>
        </authorList>
    </citation>
    <scope>NUCLEOTIDE SEQUENCE</scope>
    <source>
        <strain evidence="6">EPUS1.4</strain>
        <tissue evidence="6">Thallus</tissue>
    </source>
</reference>
<proteinExistence type="inferred from homology"/>
<sequence length="453" mass="49450">MGSARLPAEHVDASPLGKPLHFEFADKTAPNRFMKAAMAEQLSTWDPKELSKRGIPTANLINVYRRWGEGALGMVLTGNIMIDYDQLVAAGNLIIPQDATFEGERFEAFKELAAQTKKYGMLFVGQVSHPGRQADSRIQPNPVSASDVHLEGTVLGTQFAKPHPASQEEIDNIIDGFTHAAEFLYKAGFDGIQLHGAHGYLLAQFLSSTTNKRTDKYGGSLANRSRIILEIAKSIRAKLPTSTGFILGIKLNSVEFQAGGFSVEECRDLCSSLENEGQFDFVELSGGTYQSLAFSHQRESTKKREAFFLEFADTITPALTRTRTYVTGGLRTVAGMVKALESVDGVGLARPVCQEPSLAKSMLEGRVASALDQKIDQQDFGLTNLAAGAQMRQVGKDQQPIDLSRQENVDAFYRDMETWNKKMAEDGPRMSLYGYVDIVSQEASPYGSAAGAA</sequence>
<organism evidence="6 7">
    <name type="scientific">Endocarpon pusillum</name>
    <dbReference type="NCBI Taxonomy" id="364733"/>
    <lineage>
        <taxon>Eukaryota</taxon>
        <taxon>Fungi</taxon>
        <taxon>Dikarya</taxon>
        <taxon>Ascomycota</taxon>
        <taxon>Pezizomycotina</taxon>
        <taxon>Eurotiomycetes</taxon>
        <taxon>Chaetothyriomycetidae</taxon>
        <taxon>Verrucariales</taxon>
        <taxon>Verrucariaceae</taxon>
        <taxon>Endocarpon</taxon>
    </lineage>
</organism>
<dbReference type="OrthoDB" id="1663137at2759"/>
<feature type="domain" description="NADH:flavin oxidoreductase/NADH oxidase N-terminal" evidence="5">
    <location>
        <begin position="19"/>
        <end position="241"/>
    </location>
</feature>
<evidence type="ECO:0000256" key="2">
    <source>
        <dbReference type="ARBA" id="ARBA00022630"/>
    </source>
</evidence>
<gene>
    <name evidence="6" type="ORF">GJ744_003475</name>
</gene>
<dbReference type="InterPro" id="IPR051799">
    <property type="entry name" value="NADH_flavin_oxidoreductase"/>
</dbReference>
<dbReference type="InterPro" id="IPR013785">
    <property type="entry name" value="Aldolase_TIM"/>
</dbReference>
<comment type="similarity">
    <text evidence="1">Belongs to the NADH:flavin oxidoreductase/NADH oxidase family.</text>
</comment>
<dbReference type="GO" id="GO:0010181">
    <property type="term" value="F:FMN binding"/>
    <property type="evidence" value="ECO:0007669"/>
    <property type="project" value="InterPro"/>
</dbReference>
<evidence type="ECO:0000259" key="5">
    <source>
        <dbReference type="Pfam" id="PF00724"/>
    </source>
</evidence>
<evidence type="ECO:0000313" key="6">
    <source>
        <dbReference type="EMBL" id="KAF7511744.1"/>
    </source>
</evidence>
<keyword evidence="2" id="KW-0285">Flavoprotein</keyword>
<evidence type="ECO:0000256" key="1">
    <source>
        <dbReference type="ARBA" id="ARBA00005979"/>
    </source>
</evidence>
<keyword evidence="3" id="KW-0288">FMN</keyword>
<dbReference type="EMBL" id="JAACFV010000017">
    <property type="protein sequence ID" value="KAF7511744.1"/>
    <property type="molecule type" value="Genomic_DNA"/>
</dbReference>
<dbReference type="Proteomes" id="UP000606974">
    <property type="component" value="Unassembled WGS sequence"/>
</dbReference>
<dbReference type="GO" id="GO:0016491">
    <property type="term" value="F:oxidoreductase activity"/>
    <property type="evidence" value="ECO:0007669"/>
    <property type="project" value="UniProtKB-KW"/>
</dbReference>
<dbReference type="SUPFAM" id="SSF51395">
    <property type="entry name" value="FMN-linked oxidoreductases"/>
    <property type="match status" value="1"/>
</dbReference>
<evidence type="ECO:0000256" key="4">
    <source>
        <dbReference type="ARBA" id="ARBA00023002"/>
    </source>
</evidence>
<accession>A0A8H7AQL6</accession>
<dbReference type="InterPro" id="IPR001155">
    <property type="entry name" value="OxRdtase_FMN_N"/>
</dbReference>
<dbReference type="PANTHER" id="PTHR43656">
    <property type="entry name" value="BINDING OXIDOREDUCTASE, PUTATIVE (AFU_ORTHOLOGUE AFUA_2G08260)-RELATED"/>
    <property type="match status" value="1"/>
</dbReference>
<evidence type="ECO:0000313" key="7">
    <source>
        <dbReference type="Proteomes" id="UP000606974"/>
    </source>
</evidence>
<keyword evidence="7" id="KW-1185">Reference proteome</keyword>